<dbReference type="NCBIfam" id="TIGR00112">
    <property type="entry name" value="proC"/>
    <property type="match status" value="1"/>
</dbReference>
<dbReference type="PANTHER" id="PTHR11645:SF0">
    <property type="entry name" value="PYRROLINE-5-CARBOXYLATE REDUCTASE 3"/>
    <property type="match status" value="1"/>
</dbReference>
<dbReference type="SUPFAM" id="SSF48179">
    <property type="entry name" value="6-phosphogluconate dehydrogenase C-terminal domain-like"/>
    <property type="match status" value="1"/>
</dbReference>
<dbReference type="GO" id="GO:0004735">
    <property type="term" value="F:pyrroline-5-carboxylate reductase activity"/>
    <property type="evidence" value="ECO:0007669"/>
    <property type="project" value="UniProtKB-UniRule"/>
</dbReference>
<dbReference type="PANTHER" id="PTHR11645">
    <property type="entry name" value="PYRROLINE-5-CARBOXYLATE REDUCTASE"/>
    <property type="match status" value="1"/>
</dbReference>
<comment type="similarity">
    <text evidence="1 6">Belongs to the pyrroline-5-carboxylate reductase family.</text>
</comment>
<reference evidence="10 11" key="1">
    <citation type="journal article" date="2014" name="BMC Genomics">
        <title>Comparison of environmental and isolate Sulfobacillus genomes reveals diverse carbon, sulfur, nitrogen, and hydrogen metabolisms.</title>
        <authorList>
            <person name="Justice N.B."/>
            <person name="Norman A."/>
            <person name="Brown C.T."/>
            <person name="Singh A."/>
            <person name="Thomas B.C."/>
            <person name="Banfield J.F."/>
        </authorList>
    </citation>
    <scope>NUCLEOTIDE SEQUENCE [LARGE SCALE GENOMIC DNA]</scope>
    <source>
        <strain evidence="10">AMDSBA4</strain>
    </source>
</reference>
<accession>A0A2T2XBZ4</accession>
<dbReference type="InterPro" id="IPR000304">
    <property type="entry name" value="Pyrroline-COOH_reductase"/>
</dbReference>
<evidence type="ECO:0000256" key="3">
    <source>
        <dbReference type="ARBA" id="ARBA00022857"/>
    </source>
</evidence>
<dbReference type="EC" id="1.5.1.2" evidence="6 7"/>
<feature type="domain" description="Pyrroline-5-carboxylate reductase catalytic N-terminal" evidence="8">
    <location>
        <begin position="14"/>
        <end position="107"/>
    </location>
</feature>
<dbReference type="HAMAP" id="MF_01925">
    <property type="entry name" value="P5C_reductase"/>
    <property type="match status" value="1"/>
</dbReference>
<dbReference type="InterPro" id="IPR028939">
    <property type="entry name" value="P5C_Rdtase_cat_N"/>
</dbReference>
<evidence type="ECO:0000313" key="11">
    <source>
        <dbReference type="Proteomes" id="UP000242972"/>
    </source>
</evidence>
<sequence>MSTAEGVAQMANARVVIVGSGNLSHALVSRWLSSPHIAHLKVLARSDRYRVKGWSAAAMELVTYDDSCLSEADIVVLSVKPKDAPAALDHIARVAPDLPILVSVAAGISIATIRSALPHSGIVRTMPNICSQVGRSVTGVSFDGVLPSQRTMVLDLLHELGETVETPESLLDPMTALFGSGPAYVLMFLRSIVDTAIKFGLDQDTARQLALQMVLGTSELALAQSQDSLEHIVSRVVSPGGTTEAMLKVLESQGWQDIMESALYAAGERAIELGSLEPARGRA</sequence>
<feature type="domain" description="Pyrroline-5-carboxylate reductase dimerisation" evidence="9">
    <location>
        <begin position="168"/>
        <end position="273"/>
    </location>
</feature>
<dbReference type="InterPro" id="IPR008927">
    <property type="entry name" value="6-PGluconate_DH-like_C_sf"/>
</dbReference>
<evidence type="ECO:0000256" key="2">
    <source>
        <dbReference type="ARBA" id="ARBA00022650"/>
    </source>
</evidence>
<keyword evidence="3 6" id="KW-0521">NADP</keyword>
<dbReference type="InterPro" id="IPR036291">
    <property type="entry name" value="NAD(P)-bd_dom_sf"/>
</dbReference>
<keyword evidence="4 6" id="KW-0560">Oxidoreductase</keyword>
<evidence type="ECO:0000256" key="6">
    <source>
        <dbReference type="HAMAP-Rule" id="MF_01925"/>
    </source>
</evidence>
<dbReference type="UniPathway" id="UPA00098">
    <property type="reaction ID" value="UER00361"/>
</dbReference>
<evidence type="ECO:0000256" key="4">
    <source>
        <dbReference type="ARBA" id="ARBA00023002"/>
    </source>
</evidence>
<proteinExistence type="inferred from homology"/>
<comment type="function">
    <text evidence="5 6">Catalyzes the reduction of 1-pyrroline-5-carboxylate (PCA) to L-proline.</text>
</comment>
<comment type="catalytic activity">
    <reaction evidence="6">
        <text>L-proline + NAD(+) = (S)-1-pyrroline-5-carboxylate + NADH + 2 H(+)</text>
        <dbReference type="Rhea" id="RHEA:14105"/>
        <dbReference type="ChEBI" id="CHEBI:15378"/>
        <dbReference type="ChEBI" id="CHEBI:17388"/>
        <dbReference type="ChEBI" id="CHEBI:57540"/>
        <dbReference type="ChEBI" id="CHEBI:57945"/>
        <dbReference type="ChEBI" id="CHEBI:60039"/>
        <dbReference type="EC" id="1.5.1.2"/>
    </reaction>
</comment>
<keyword evidence="6" id="KW-0028">Amino-acid biosynthesis</keyword>
<comment type="pathway">
    <text evidence="6">Amino-acid biosynthesis; L-proline biosynthesis; L-proline from L-glutamate 5-semialdehyde: step 1/1.</text>
</comment>
<dbReference type="AlphaFoldDB" id="A0A2T2XBZ4"/>
<protein>
    <recommendedName>
        <fullName evidence="6 7">Pyrroline-5-carboxylate reductase</fullName>
        <shortName evidence="6">P5C reductase</shortName>
        <shortName evidence="6">P5CR</shortName>
        <ecNumber evidence="6 7">1.5.1.2</ecNumber>
    </recommendedName>
    <alternativeName>
        <fullName evidence="6">PCA reductase</fullName>
    </alternativeName>
</protein>
<dbReference type="InterPro" id="IPR029036">
    <property type="entry name" value="P5CR_dimer"/>
</dbReference>
<keyword evidence="6" id="KW-0963">Cytoplasm</keyword>
<dbReference type="Pfam" id="PF03807">
    <property type="entry name" value="F420_oxidored"/>
    <property type="match status" value="1"/>
</dbReference>
<dbReference type="SUPFAM" id="SSF51735">
    <property type="entry name" value="NAD(P)-binding Rossmann-fold domains"/>
    <property type="match status" value="1"/>
</dbReference>
<evidence type="ECO:0000259" key="8">
    <source>
        <dbReference type="Pfam" id="PF03807"/>
    </source>
</evidence>
<dbReference type="Gene3D" id="1.10.3730.10">
    <property type="entry name" value="ProC C-terminal domain-like"/>
    <property type="match status" value="1"/>
</dbReference>
<evidence type="ECO:0000256" key="5">
    <source>
        <dbReference type="ARBA" id="ARBA00058118"/>
    </source>
</evidence>
<organism evidence="10 11">
    <name type="scientific">Sulfobacillus benefaciens</name>
    <dbReference type="NCBI Taxonomy" id="453960"/>
    <lineage>
        <taxon>Bacteria</taxon>
        <taxon>Bacillati</taxon>
        <taxon>Bacillota</taxon>
        <taxon>Clostridia</taxon>
        <taxon>Eubacteriales</taxon>
        <taxon>Clostridiales Family XVII. Incertae Sedis</taxon>
        <taxon>Sulfobacillus</taxon>
    </lineage>
</organism>
<comment type="caution">
    <text evidence="10">The sequence shown here is derived from an EMBL/GenBank/DDBJ whole genome shotgun (WGS) entry which is preliminary data.</text>
</comment>
<name>A0A2T2XBZ4_9FIRM</name>
<evidence type="ECO:0000259" key="9">
    <source>
        <dbReference type="Pfam" id="PF14748"/>
    </source>
</evidence>
<evidence type="ECO:0000313" key="10">
    <source>
        <dbReference type="EMBL" id="PSR32009.1"/>
    </source>
</evidence>
<dbReference type="EMBL" id="PXYW01000055">
    <property type="protein sequence ID" value="PSR32009.1"/>
    <property type="molecule type" value="Genomic_DNA"/>
</dbReference>
<dbReference type="GO" id="GO:0055129">
    <property type="term" value="P:L-proline biosynthetic process"/>
    <property type="evidence" value="ECO:0007669"/>
    <property type="project" value="UniProtKB-UniRule"/>
</dbReference>
<dbReference type="Proteomes" id="UP000242972">
    <property type="component" value="Unassembled WGS sequence"/>
</dbReference>
<keyword evidence="2 6" id="KW-0641">Proline biosynthesis</keyword>
<dbReference type="PIRSF" id="PIRSF000193">
    <property type="entry name" value="Pyrrol-5-carb_rd"/>
    <property type="match status" value="1"/>
</dbReference>
<dbReference type="Gene3D" id="3.40.50.720">
    <property type="entry name" value="NAD(P)-binding Rossmann-like Domain"/>
    <property type="match status" value="1"/>
</dbReference>
<evidence type="ECO:0000256" key="1">
    <source>
        <dbReference type="ARBA" id="ARBA00005525"/>
    </source>
</evidence>
<comment type="catalytic activity">
    <reaction evidence="6">
        <text>L-proline + NADP(+) = (S)-1-pyrroline-5-carboxylate + NADPH + 2 H(+)</text>
        <dbReference type="Rhea" id="RHEA:14109"/>
        <dbReference type="ChEBI" id="CHEBI:15378"/>
        <dbReference type="ChEBI" id="CHEBI:17388"/>
        <dbReference type="ChEBI" id="CHEBI:57783"/>
        <dbReference type="ChEBI" id="CHEBI:58349"/>
        <dbReference type="ChEBI" id="CHEBI:60039"/>
        <dbReference type="EC" id="1.5.1.2"/>
    </reaction>
</comment>
<dbReference type="FunFam" id="1.10.3730.10:FF:000001">
    <property type="entry name" value="Pyrroline-5-carboxylate reductase"/>
    <property type="match status" value="1"/>
</dbReference>
<dbReference type="Pfam" id="PF14748">
    <property type="entry name" value="P5CR_dimer"/>
    <property type="match status" value="1"/>
</dbReference>
<evidence type="ECO:0000256" key="7">
    <source>
        <dbReference type="NCBIfam" id="TIGR00112"/>
    </source>
</evidence>
<dbReference type="GO" id="GO:0005737">
    <property type="term" value="C:cytoplasm"/>
    <property type="evidence" value="ECO:0007669"/>
    <property type="project" value="UniProtKB-SubCell"/>
</dbReference>
<comment type="subcellular location">
    <subcellularLocation>
        <location evidence="6">Cytoplasm</location>
    </subcellularLocation>
</comment>
<gene>
    <name evidence="6 10" type="primary">proC</name>
    <name evidence="10" type="ORF">C7B46_16165</name>
</gene>